<accession>A0ABQ9UPF6</accession>
<comment type="caution">
    <text evidence="2">The sequence shown here is derived from an EMBL/GenBank/DDBJ whole genome shotgun (WGS) entry which is preliminary data.</text>
</comment>
<organism evidence="2 3">
    <name type="scientific">Saguinus oedipus</name>
    <name type="common">Cotton-top tamarin</name>
    <name type="synonym">Oedipomidas oedipus</name>
    <dbReference type="NCBI Taxonomy" id="9490"/>
    <lineage>
        <taxon>Eukaryota</taxon>
        <taxon>Metazoa</taxon>
        <taxon>Chordata</taxon>
        <taxon>Craniata</taxon>
        <taxon>Vertebrata</taxon>
        <taxon>Euteleostomi</taxon>
        <taxon>Mammalia</taxon>
        <taxon>Eutheria</taxon>
        <taxon>Euarchontoglires</taxon>
        <taxon>Primates</taxon>
        <taxon>Haplorrhini</taxon>
        <taxon>Platyrrhini</taxon>
        <taxon>Cebidae</taxon>
        <taxon>Callitrichinae</taxon>
        <taxon>Saguinus</taxon>
    </lineage>
</organism>
<proteinExistence type="predicted"/>
<sequence>MAHQPNAPRDLLIVSGESSSRPNSSIPCVQEVRMVPDLRDVPCTLLQLNLLDENMHIQNAQAFRIISQVLGFSWAQFWPITFRTIKKQNLPISRCKSSITILGQSLGILREVSTTSVSRGCSQKPSPTQSSVSNE</sequence>
<evidence type="ECO:0000256" key="1">
    <source>
        <dbReference type="SAM" id="MobiDB-lite"/>
    </source>
</evidence>
<dbReference type="EMBL" id="JASSZA010000011">
    <property type="protein sequence ID" value="KAK2098721.1"/>
    <property type="molecule type" value="Genomic_DNA"/>
</dbReference>
<feature type="compositionally biased region" description="Polar residues" evidence="1">
    <location>
        <begin position="16"/>
        <end position="25"/>
    </location>
</feature>
<evidence type="ECO:0000313" key="3">
    <source>
        <dbReference type="Proteomes" id="UP001266305"/>
    </source>
</evidence>
<evidence type="ECO:0000313" key="2">
    <source>
        <dbReference type="EMBL" id="KAK2098721.1"/>
    </source>
</evidence>
<protein>
    <submittedName>
        <fullName evidence="2">Uncharacterized protein</fullName>
    </submittedName>
</protein>
<keyword evidence="3" id="KW-1185">Reference proteome</keyword>
<name>A0ABQ9UPF6_SAGOE</name>
<reference evidence="2 3" key="1">
    <citation type="submission" date="2023-05" db="EMBL/GenBank/DDBJ databases">
        <title>B98-5 Cell Line De Novo Hybrid Assembly: An Optical Mapping Approach.</title>
        <authorList>
            <person name="Kananen K."/>
            <person name="Auerbach J.A."/>
            <person name="Kautto E."/>
            <person name="Blachly J.S."/>
        </authorList>
    </citation>
    <scope>NUCLEOTIDE SEQUENCE [LARGE SCALE GENOMIC DNA]</scope>
    <source>
        <strain evidence="2">B95-8</strain>
        <tissue evidence="2">Cell line</tissue>
    </source>
</reference>
<dbReference type="Proteomes" id="UP001266305">
    <property type="component" value="Unassembled WGS sequence"/>
</dbReference>
<feature type="region of interest" description="Disordered" evidence="1">
    <location>
        <begin position="1"/>
        <end position="25"/>
    </location>
</feature>
<gene>
    <name evidence="2" type="ORF">P7K49_024172</name>
</gene>